<dbReference type="InterPro" id="IPR038109">
    <property type="entry name" value="DNA_bind_recomb_sf"/>
</dbReference>
<feature type="domain" description="Resolvase/invertase-type recombinase catalytic" evidence="2">
    <location>
        <begin position="7"/>
        <end position="153"/>
    </location>
</feature>
<name>A0A0G1AF38_9BACT</name>
<evidence type="ECO:0000259" key="3">
    <source>
        <dbReference type="PROSITE" id="PS51737"/>
    </source>
</evidence>
<dbReference type="AlphaFoldDB" id="A0A0G1AF38"/>
<dbReference type="SUPFAM" id="SSF53041">
    <property type="entry name" value="Resolvase-like"/>
    <property type="match status" value="1"/>
</dbReference>
<reference evidence="4 5" key="1">
    <citation type="journal article" date="2015" name="Nature">
        <title>rRNA introns, odd ribosomes, and small enigmatic genomes across a large radiation of phyla.</title>
        <authorList>
            <person name="Brown C.T."/>
            <person name="Hug L.A."/>
            <person name="Thomas B.C."/>
            <person name="Sharon I."/>
            <person name="Castelle C.J."/>
            <person name="Singh A."/>
            <person name="Wilkins M.J."/>
            <person name="Williams K.H."/>
            <person name="Banfield J.F."/>
        </authorList>
    </citation>
    <scope>NUCLEOTIDE SEQUENCE [LARGE SCALE GENOMIC DNA]</scope>
</reference>
<comment type="caution">
    <text evidence="4">The sequence shown here is derived from an EMBL/GenBank/DDBJ whole genome shotgun (WGS) entry which is preliminary data.</text>
</comment>
<dbReference type="EMBL" id="LCCN01000005">
    <property type="protein sequence ID" value="KKS32741.1"/>
    <property type="molecule type" value="Genomic_DNA"/>
</dbReference>
<dbReference type="GO" id="GO:0003677">
    <property type="term" value="F:DNA binding"/>
    <property type="evidence" value="ECO:0007669"/>
    <property type="project" value="InterPro"/>
</dbReference>
<dbReference type="InterPro" id="IPR006119">
    <property type="entry name" value="Resolv_N"/>
</dbReference>
<evidence type="ECO:0000313" key="5">
    <source>
        <dbReference type="Proteomes" id="UP000034160"/>
    </source>
</evidence>
<dbReference type="PROSITE" id="PS51736">
    <property type="entry name" value="RECOMBINASES_3"/>
    <property type="match status" value="1"/>
</dbReference>
<dbReference type="Pfam" id="PF07508">
    <property type="entry name" value="Recombinase"/>
    <property type="match status" value="1"/>
</dbReference>
<dbReference type="PROSITE" id="PS51737">
    <property type="entry name" value="RECOMBINASE_DNA_BIND"/>
    <property type="match status" value="1"/>
</dbReference>
<dbReference type="InterPro" id="IPR025827">
    <property type="entry name" value="Zn_ribbon_recom_dom"/>
</dbReference>
<dbReference type="PANTHER" id="PTHR30461:SF23">
    <property type="entry name" value="DNA RECOMBINASE-RELATED"/>
    <property type="match status" value="1"/>
</dbReference>
<dbReference type="Gene3D" id="3.40.50.1390">
    <property type="entry name" value="Resolvase, N-terminal catalytic domain"/>
    <property type="match status" value="1"/>
</dbReference>
<evidence type="ECO:0000256" key="1">
    <source>
        <dbReference type="SAM" id="Coils"/>
    </source>
</evidence>
<dbReference type="Proteomes" id="UP000034160">
    <property type="component" value="Unassembled WGS sequence"/>
</dbReference>
<dbReference type="PANTHER" id="PTHR30461">
    <property type="entry name" value="DNA-INVERTASE FROM LAMBDOID PROPHAGE"/>
    <property type="match status" value="1"/>
</dbReference>
<keyword evidence="1" id="KW-0175">Coiled coil</keyword>
<gene>
    <name evidence="4" type="ORF">UU93_C0005G0049</name>
</gene>
<dbReference type="GO" id="GO:0000150">
    <property type="term" value="F:DNA strand exchange activity"/>
    <property type="evidence" value="ECO:0007669"/>
    <property type="project" value="InterPro"/>
</dbReference>
<organism evidence="4 5">
    <name type="scientific">Candidatus Amesbacteria bacterium GW2011_GWA2_42_12</name>
    <dbReference type="NCBI Taxonomy" id="1618356"/>
    <lineage>
        <taxon>Bacteria</taxon>
        <taxon>Candidatus Amesiibacteriota</taxon>
    </lineage>
</organism>
<proteinExistence type="predicted"/>
<dbReference type="InterPro" id="IPR050639">
    <property type="entry name" value="SSR_resolvase"/>
</dbReference>
<dbReference type="InterPro" id="IPR011109">
    <property type="entry name" value="DNA_bind_recombinase_dom"/>
</dbReference>
<dbReference type="CDD" id="cd00338">
    <property type="entry name" value="Ser_Recombinase"/>
    <property type="match status" value="1"/>
</dbReference>
<dbReference type="Pfam" id="PF13408">
    <property type="entry name" value="Zn_ribbon_recom"/>
    <property type="match status" value="1"/>
</dbReference>
<accession>A0A0G1AF38</accession>
<evidence type="ECO:0000313" key="4">
    <source>
        <dbReference type="EMBL" id="KKS32741.1"/>
    </source>
</evidence>
<dbReference type="SMART" id="SM00857">
    <property type="entry name" value="Resolvase"/>
    <property type="match status" value="1"/>
</dbReference>
<feature type="domain" description="Recombinase" evidence="3">
    <location>
        <begin position="160"/>
        <end position="267"/>
    </location>
</feature>
<dbReference type="Pfam" id="PF00239">
    <property type="entry name" value="Resolvase"/>
    <property type="match status" value="1"/>
</dbReference>
<feature type="coiled-coil region" evidence="1">
    <location>
        <begin position="371"/>
        <end position="426"/>
    </location>
</feature>
<protein>
    <submittedName>
        <fullName evidence="4">Recombinase</fullName>
    </submittedName>
</protein>
<sequence>MSMNNNKYFLYARKSTDVEDKQVLSIEAQITELRAFAKQEGLHIAEEFIEKQSAKIIGRPIFNKMISRIENGDANAILAWHPDRLARNSVDGGKIIYLLDGGGLADLKFPQFWCENTSQGKFMLNIAFGQSKYYVDSLAENTKRGLRQKVRRGEYPCLAPIGYINDVRTKTVIVDKKRASLIRKAFEMYAKNESRLEDISNFLAQSGIHSRNGKRLHRDRITFILSNPFYYGHFRYGGEIHEGKHQPVVSKKIFDKAQEVLKQRGRPHHKQKNEPQAFCGLLSCASCGMMITGEYKVKKQKNGNIHEYVYYHCTKKSKLKCPEPCVRQEELDRQLSSLIQKFSLRQDWAEQLREMLEKEKTESAQSSTAFVQESQERIRAIQTKLQRLLDGYLEQDIEREIYRTEKAKLLSEKKSLEEQMARIEQKRTGWLEPMSEWIKEAGNLPKIARESNLFAKKVAAKEIFGSNLVLANREAWLTAPSGEDLSGQNAWAALCAANGPGAVRLADHRPR</sequence>
<dbReference type="InterPro" id="IPR036162">
    <property type="entry name" value="Resolvase-like_N_sf"/>
</dbReference>
<dbReference type="Gene3D" id="3.90.1750.20">
    <property type="entry name" value="Putative Large Serine Recombinase, Chain B, Domain 2"/>
    <property type="match status" value="1"/>
</dbReference>
<evidence type="ECO:0000259" key="2">
    <source>
        <dbReference type="PROSITE" id="PS51736"/>
    </source>
</evidence>